<protein>
    <submittedName>
        <fullName evidence="1">Uncharacterized protein</fullName>
    </submittedName>
</protein>
<dbReference type="PANTHER" id="PTHR31240:SF0">
    <property type="entry name" value="MATERNAL EFFECT EMBRYO ARREST 18"/>
    <property type="match status" value="1"/>
</dbReference>
<dbReference type="EMBL" id="MCGN01000001">
    <property type="protein sequence ID" value="ORZ03245.1"/>
    <property type="molecule type" value="Genomic_DNA"/>
</dbReference>
<keyword evidence="2" id="KW-1185">Reference proteome</keyword>
<dbReference type="Proteomes" id="UP000242180">
    <property type="component" value="Unassembled WGS sequence"/>
</dbReference>
<dbReference type="STRING" id="13706.A0A1X2HUH3"/>
<gene>
    <name evidence="1" type="ORF">BCR43DRAFT_431096</name>
</gene>
<organism evidence="1 2">
    <name type="scientific">Syncephalastrum racemosum</name>
    <name type="common">Filamentous fungus</name>
    <dbReference type="NCBI Taxonomy" id="13706"/>
    <lineage>
        <taxon>Eukaryota</taxon>
        <taxon>Fungi</taxon>
        <taxon>Fungi incertae sedis</taxon>
        <taxon>Mucoromycota</taxon>
        <taxon>Mucoromycotina</taxon>
        <taxon>Mucoromycetes</taxon>
        <taxon>Mucorales</taxon>
        <taxon>Syncephalastraceae</taxon>
        <taxon>Syncephalastrum</taxon>
    </lineage>
</organism>
<evidence type="ECO:0000313" key="2">
    <source>
        <dbReference type="Proteomes" id="UP000242180"/>
    </source>
</evidence>
<dbReference type="OrthoDB" id="10267139at2759"/>
<dbReference type="InterPro" id="IPR038136">
    <property type="entry name" value="CofD-like_dom_sf"/>
</dbReference>
<sequence>MSPSFVIISGGSACNAIAPAFQNITKDVCYILGISDNGGSTSELLRVLGGPSIGDLRARLTRLIPTTCRERQAIKELLSYRLSATDSESTARDTWVKIVEGRHPIWQGINIEKKEAIRGFLVLFNFEILKRAHKQFSFRNGSIGNFFLSGARQFLGSLEAAIFLFQAITGIEEPTAVVPVINTNHTAAIAAQLLNGDILRGQCEISHPGPSTTLARTINPIDALSRLALPNSPEAITSPEVRNGNLFFDTNNHTELSSPIRRIYYMNEYGQEIFPLPNPKVLHHLGERGDTLIYSIGSLYTSIVPCLILRGVGRAIANAKHLKHKILLLNGYNDRETTNFTAVDFIWAVTRALNQSQAIDARHTYYNDLLKQQASHEGYASNIGTPPALDIGSSLMDPTPPSGFITHVLYLTDSQIEVNVQAIESLNIECIPVEGDGAAKYDADKLQEVLQKTILKA</sequence>
<dbReference type="Gene3D" id="3.40.50.10680">
    <property type="entry name" value="CofD-like domains"/>
    <property type="match status" value="1"/>
</dbReference>
<proteinExistence type="predicted"/>
<dbReference type="Pfam" id="PF01933">
    <property type="entry name" value="CofD"/>
    <property type="match status" value="1"/>
</dbReference>
<evidence type="ECO:0000313" key="1">
    <source>
        <dbReference type="EMBL" id="ORZ03245.1"/>
    </source>
</evidence>
<dbReference type="GO" id="GO:0043743">
    <property type="term" value="F:LPPG:FO 2-phospho-L-lactate transferase activity"/>
    <property type="evidence" value="ECO:0007669"/>
    <property type="project" value="InterPro"/>
</dbReference>
<dbReference type="OMA" id="RITRIWY"/>
<dbReference type="AlphaFoldDB" id="A0A1X2HUH3"/>
<reference evidence="1 2" key="1">
    <citation type="submission" date="2016-07" db="EMBL/GenBank/DDBJ databases">
        <title>Pervasive Adenine N6-methylation of Active Genes in Fungi.</title>
        <authorList>
            <consortium name="DOE Joint Genome Institute"/>
            <person name="Mondo S.J."/>
            <person name="Dannebaum R.O."/>
            <person name="Kuo R.C."/>
            <person name="Labutti K."/>
            <person name="Haridas S."/>
            <person name="Kuo A."/>
            <person name="Salamov A."/>
            <person name="Ahrendt S.R."/>
            <person name="Lipzen A."/>
            <person name="Sullivan W."/>
            <person name="Andreopoulos W.B."/>
            <person name="Clum A."/>
            <person name="Lindquist E."/>
            <person name="Daum C."/>
            <person name="Ramamoorthy G.K."/>
            <person name="Gryganskyi A."/>
            <person name="Culley D."/>
            <person name="Magnuson J.K."/>
            <person name="James T.Y."/>
            <person name="O'Malley M.A."/>
            <person name="Stajich J.E."/>
            <person name="Spatafora J.W."/>
            <person name="Visel A."/>
            <person name="Grigoriev I.V."/>
        </authorList>
    </citation>
    <scope>NUCLEOTIDE SEQUENCE [LARGE SCALE GENOMIC DNA]</scope>
    <source>
        <strain evidence="1 2">NRRL 2496</strain>
    </source>
</reference>
<dbReference type="SUPFAM" id="SSF142338">
    <property type="entry name" value="CofD-like"/>
    <property type="match status" value="1"/>
</dbReference>
<comment type="caution">
    <text evidence="1">The sequence shown here is derived from an EMBL/GenBank/DDBJ whole genome shotgun (WGS) entry which is preliminary data.</text>
</comment>
<name>A0A1X2HUH3_SYNRA</name>
<accession>A0A1X2HUH3</accession>
<dbReference type="InParanoid" id="A0A1X2HUH3"/>
<dbReference type="InterPro" id="IPR002882">
    <property type="entry name" value="CofD"/>
</dbReference>
<dbReference type="PANTHER" id="PTHR31240">
    <property type="entry name" value="MATERNAL EFFECT EMBRYO ARREST 18"/>
    <property type="match status" value="1"/>
</dbReference>